<protein>
    <recommendedName>
        <fullName evidence="4">UDP-glucose,sterol transferase</fullName>
    </recommendedName>
</protein>
<dbReference type="Proteomes" id="UP001358614">
    <property type="component" value="Chromosome 1"/>
</dbReference>
<organism evidence="2 3">
    <name type="scientific">Kwoniella europaea PYCC6329</name>
    <dbReference type="NCBI Taxonomy" id="1423913"/>
    <lineage>
        <taxon>Eukaryota</taxon>
        <taxon>Fungi</taxon>
        <taxon>Dikarya</taxon>
        <taxon>Basidiomycota</taxon>
        <taxon>Agaricomycotina</taxon>
        <taxon>Tremellomycetes</taxon>
        <taxon>Tremellales</taxon>
        <taxon>Cryptococcaceae</taxon>
        <taxon>Kwoniella</taxon>
    </lineage>
</organism>
<reference evidence="2 3" key="1">
    <citation type="submission" date="2024-01" db="EMBL/GenBank/DDBJ databases">
        <title>Comparative genomics of Cryptococcus and Kwoniella reveals pathogenesis evolution and contrasting modes of karyotype evolution via chromosome fusion or intercentromeric recombination.</title>
        <authorList>
            <person name="Coelho M.A."/>
            <person name="David-Palma M."/>
            <person name="Shea T."/>
            <person name="Bowers K."/>
            <person name="McGinley-Smith S."/>
            <person name="Mohammad A.W."/>
            <person name="Gnirke A."/>
            <person name="Yurkov A.M."/>
            <person name="Nowrousian M."/>
            <person name="Sun S."/>
            <person name="Cuomo C.A."/>
            <person name="Heitman J."/>
        </authorList>
    </citation>
    <scope>NUCLEOTIDE SEQUENCE [LARGE SCALE GENOMIC DNA]</scope>
    <source>
        <strain evidence="2 3">PYCC6329</strain>
    </source>
</reference>
<dbReference type="InterPro" id="IPR050426">
    <property type="entry name" value="Glycosyltransferase_28"/>
</dbReference>
<evidence type="ECO:0000313" key="2">
    <source>
        <dbReference type="EMBL" id="WWD03883.1"/>
    </source>
</evidence>
<dbReference type="PANTHER" id="PTHR48050">
    <property type="entry name" value="STEROL 3-BETA-GLUCOSYLTRANSFERASE"/>
    <property type="match status" value="1"/>
</dbReference>
<dbReference type="GeneID" id="91100743"/>
<feature type="region of interest" description="Disordered" evidence="1">
    <location>
        <begin position="748"/>
        <end position="770"/>
    </location>
</feature>
<evidence type="ECO:0000313" key="3">
    <source>
        <dbReference type="Proteomes" id="UP001358614"/>
    </source>
</evidence>
<feature type="region of interest" description="Disordered" evidence="1">
    <location>
        <begin position="1"/>
        <end position="28"/>
    </location>
</feature>
<gene>
    <name evidence="2" type="ORF">V865_001939</name>
</gene>
<keyword evidence="3" id="KW-1185">Reference proteome</keyword>
<dbReference type="AlphaFoldDB" id="A0AAX4KD20"/>
<proteinExistence type="predicted"/>
<dbReference type="Gene3D" id="3.40.50.2000">
    <property type="entry name" value="Glycogen Phosphorylase B"/>
    <property type="match status" value="2"/>
</dbReference>
<feature type="region of interest" description="Disordered" evidence="1">
    <location>
        <begin position="838"/>
        <end position="860"/>
    </location>
</feature>
<dbReference type="RefSeq" id="XP_066081850.1">
    <property type="nucleotide sequence ID" value="XM_066225753.1"/>
</dbReference>
<dbReference type="SUPFAM" id="SSF53756">
    <property type="entry name" value="UDP-Glycosyltransferase/glycogen phosphorylase"/>
    <property type="match status" value="1"/>
</dbReference>
<evidence type="ECO:0008006" key="4">
    <source>
        <dbReference type="Google" id="ProtNLM"/>
    </source>
</evidence>
<dbReference type="KEGG" id="ker:91100743"/>
<name>A0AAX4KD20_9TREE</name>
<sequence length="860" mass="95059">MSEDQDYHDDIPPPPYQRNAPSTSRQGIVGSQGMIVPSHCLHVISRLANGGYIKPIDPRSFTSTSNTLDSSASWSKTKKDKIDISLKLKLEDQDKSLNTFGDLQNGITPDVKEYAIDPNGSGPVPPLNIVVFYLGDEFGLIPLLLISLELIKSHSHRVRISTQEVHRDTIMRYKERLYGLKAIDGQRLDDNLEFYDVLAGPKFSIKNWSDDPRQMETTLRSLYHSTYLPCSSTGSPFAADLIISYPDTLAHVHLAELYGIPLHIISDKPISPTISFPHPQTTLTQSNTPGNISNYLSYALSENLIWHELGEAINKNFRQVPLGLQSLDASTGPAVLDRLKIPITYIWDGELRKKADDWKGHIDVTGFIYDDDTAYRPSEELSRFLEKSESTIYVNLDLSMIDADLKESVVSSLAGGLKKMGYSAILTIRGMENSGQLPSDVFVLDDQEAASWLLSDNKVSAIIYDGSSYMATLAIKYSAPSIAITLSTGDMYWPERLSHLGASPRPITLSQVTVESLSVALDGALFPERKVIAKQLAESVRSSDGVKEAVKSIHCHLPLLNMRCDIAPQYNAMWYHPKYNVLLSSVVAGVLVEQGKLEFNELLLNRPKEYAVTQADSDPMIGGVQAFFLALSESIQSVKYLFGGDSPSREVDISSQQIYSIYNEATPITQTSDGPQPITDFKSGMKEARREMTEGVKDGVKGFVNGPLDPLKRGNLIGGVFGLVGGSIGLVTQPLSGAIRSIESTTRGISSEISNPKPKRLAPTAATSPSDVLRKPRMEISKSHARFVSIQSKRDILDRWKECKTSESILERRKRRQEILSGRGSVLSTDGIVIEYTRDVSSGSGEQDRERKWWKGKGRA</sequence>
<accession>A0AAX4KD20</accession>
<dbReference type="EMBL" id="CP144089">
    <property type="protein sequence ID" value="WWD03883.1"/>
    <property type="molecule type" value="Genomic_DNA"/>
</dbReference>
<evidence type="ECO:0000256" key="1">
    <source>
        <dbReference type="SAM" id="MobiDB-lite"/>
    </source>
</evidence>
<dbReference type="PANTHER" id="PTHR48050:SF13">
    <property type="entry name" value="STEROL 3-BETA-GLUCOSYLTRANSFERASE UGT80A2"/>
    <property type="match status" value="1"/>
</dbReference>